<feature type="domain" description="Kazal-like" evidence="5">
    <location>
        <begin position="115"/>
        <end position="165"/>
    </location>
</feature>
<keyword evidence="1" id="KW-0732">Signal</keyword>
<reference evidence="6 7" key="1">
    <citation type="journal article" date="2018" name="Gigascience">
        <title>Genomes of trombidid mites reveal novel predicted allergens and laterally-transferred genes associated with secondary metabolism.</title>
        <authorList>
            <person name="Dong X."/>
            <person name="Chaisiri K."/>
            <person name="Xia D."/>
            <person name="Armstrong S.D."/>
            <person name="Fang Y."/>
            <person name="Donnelly M.J."/>
            <person name="Kadowaki T."/>
            <person name="McGarry J.W."/>
            <person name="Darby A.C."/>
            <person name="Makepeace B.L."/>
        </authorList>
    </citation>
    <scope>NUCLEOTIDE SEQUENCE [LARGE SCALE GENOMIC DNA]</scope>
    <source>
        <strain evidence="6">UoL-UT</strain>
    </source>
</reference>
<dbReference type="Gene3D" id="3.30.60.30">
    <property type="match status" value="3"/>
</dbReference>
<dbReference type="GO" id="GO:0005509">
    <property type="term" value="F:calcium ion binding"/>
    <property type="evidence" value="ECO:0007669"/>
    <property type="project" value="TreeGrafter"/>
</dbReference>
<evidence type="ECO:0000256" key="4">
    <source>
        <dbReference type="ARBA" id="ARBA00023180"/>
    </source>
</evidence>
<name>A0A443SF97_9ACAR</name>
<dbReference type="InterPro" id="IPR036058">
    <property type="entry name" value="Kazal_dom_sf"/>
</dbReference>
<evidence type="ECO:0000313" key="7">
    <source>
        <dbReference type="Proteomes" id="UP000288716"/>
    </source>
</evidence>
<keyword evidence="3" id="KW-1015">Disulfide bond</keyword>
<evidence type="ECO:0000256" key="2">
    <source>
        <dbReference type="ARBA" id="ARBA00022737"/>
    </source>
</evidence>
<keyword evidence="7" id="KW-1185">Reference proteome</keyword>
<dbReference type="SUPFAM" id="SSF100895">
    <property type="entry name" value="Kazal-type serine protease inhibitors"/>
    <property type="match status" value="3"/>
</dbReference>
<protein>
    <submittedName>
        <fullName evidence="6">Follistatin-A-like protein</fullName>
    </submittedName>
</protein>
<dbReference type="SMART" id="SM00280">
    <property type="entry name" value="KAZAL"/>
    <property type="match status" value="3"/>
</dbReference>
<dbReference type="InterPro" id="IPR003645">
    <property type="entry name" value="Fol_N"/>
</dbReference>
<dbReference type="Pfam" id="PF21333">
    <property type="entry name" value="FST_N"/>
    <property type="match status" value="1"/>
</dbReference>
<accession>A0A443SF97</accession>
<dbReference type="PANTHER" id="PTHR13866:SF29">
    <property type="entry name" value="FOLLISTATIN"/>
    <property type="match status" value="1"/>
</dbReference>
<dbReference type="InterPro" id="IPR036773">
    <property type="entry name" value="TB_dom_sf"/>
</dbReference>
<dbReference type="GO" id="GO:0005518">
    <property type="term" value="F:collagen binding"/>
    <property type="evidence" value="ECO:0007669"/>
    <property type="project" value="TreeGrafter"/>
</dbReference>
<evidence type="ECO:0000259" key="5">
    <source>
        <dbReference type="PROSITE" id="PS51465"/>
    </source>
</evidence>
<evidence type="ECO:0000256" key="1">
    <source>
        <dbReference type="ARBA" id="ARBA00022729"/>
    </source>
</evidence>
<organism evidence="6 7">
    <name type="scientific">Leptotrombidium deliense</name>
    <dbReference type="NCBI Taxonomy" id="299467"/>
    <lineage>
        <taxon>Eukaryota</taxon>
        <taxon>Metazoa</taxon>
        <taxon>Ecdysozoa</taxon>
        <taxon>Arthropoda</taxon>
        <taxon>Chelicerata</taxon>
        <taxon>Arachnida</taxon>
        <taxon>Acari</taxon>
        <taxon>Acariformes</taxon>
        <taxon>Trombidiformes</taxon>
        <taxon>Prostigmata</taxon>
        <taxon>Anystina</taxon>
        <taxon>Parasitengona</taxon>
        <taxon>Trombiculoidea</taxon>
        <taxon>Trombiculidae</taxon>
        <taxon>Leptotrombidium</taxon>
    </lineage>
</organism>
<feature type="domain" description="Kazal-like" evidence="5">
    <location>
        <begin position="189"/>
        <end position="243"/>
    </location>
</feature>
<dbReference type="PANTHER" id="PTHR13866">
    <property type="entry name" value="SPARC OSTEONECTIN"/>
    <property type="match status" value="1"/>
</dbReference>
<sequence>KILLRRTCVYCLLNITCEQLINQLLCFAAGNCWSSMNANGRCFSLLKSRVSEEECCGDGKASTAYSVDDLESGELFFYRAIQGGVPCQQCKNTCEGVNCGPGKRCSLRNNKPHCVCDTICTRKMRKMGKVCGTDGRTYRHTCRLLKRKCRRDSTLNIAYYGSCQKKCEKIRCQGSKTCIVDQNLTPHCVKCTKNCPKVNITNDASKLVCGADNQTYASDCHLKQAACLRGKAIQMAYKGECKSNADCASINCQRGQKCLTDIRNGNQPRCVTCPMQCIPPLFTVNSPQVCASNNRTYDNWCSMMQDACSTGIVLQTQSSELCQKGNLTEKTFI</sequence>
<dbReference type="InterPro" id="IPR002350">
    <property type="entry name" value="Kazal_dom"/>
</dbReference>
<evidence type="ECO:0000313" key="6">
    <source>
        <dbReference type="EMBL" id="RWS26190.1"/>
    </source>
</evidence>
<dbReference type="STRING" id="299467.A0A443SF97"/>
<dbReference type="AlphaFoldDB" id="A0A443SF97"/>
<dbReference type="EMBL" id="NCKV01002975">
    <property type="protein sequence ID" value="RWS26190.1"/>
    <property type="molecule type" value="Genomic_DNA"/>
</dbReference>
<feature type="non-terminal residue" evidence="6">
    <location>
        <position position="333"/>
    </location>
</feature>
<proteinExistence type="predicted"/>
<feature type="non-terminal residue" evidence="6">
    <location>
        <position position="1"/>
    </location>
</feature>
<gene>
    <name evidence="6" type="ORF">B4U80_06943</name>
</gene>
<evidence type="ECO:0000256" key="3">
    <source>
        <dbReference type="ARBA" id="ARBA00023157"/>
    </source>
</evidence>
<dbReference type="GO" id="GO:0050840">
    <property type="term" value="F:extracellular matrix binding"/>
    <property type="evidence" value="ECO:0007669"/>
    <property type="project" value="TreeGrafter"/>
</dbReference>
<dbReference type="Proteomes" id="UP000288716">
    <property type="component" value="Unassembled WGS sequence"/>
</dbReference>
<dbReference type="OrthoDB" id="6498816at2759"/>
<keyword evidence="2" id="KW-0677">Repeat</keyword>
<dbReference type="SMART" id="SM00274">
    <property type="entry name" value="FOLN"/>
    <property type="match status" value="3"/>
</dbReference>
<dbReference type="Gene3D" id="3.90.290.10">
    <property type="entry name" value="TGF-beta binding (TB) domain"/>
    <property type="match status" value="1"/>
</dbReference>
<keyword evidence="4" id="KW-0325">Glycoprotein</keyword>
<comment type="caution">
    <text evidence="6">The sequence shown here is derived from an EMBL/GenBank/DDBJ whole genome shotgun (WGS) entry which is preliminary data.</text>
</comment>
<dbReference type="GO" id="GO:0005615">
    <property type="term" value="C:extracellular space"/>
    <property type="evidence" value="ECO:0007669"/>
    <property type="project" value="TreeGrafter"/>
</dbReference>
<dbReference type="PROSITE" id="PS51465">
    <property type="entry name" value="KAZAL_2"/>
    <property type="match status" value="2"/>
</dbReference>
<dbReference type="Pfam" id="PF07648">
    <property type="entry name" value="Kazal_2"/>
    <property type="match status" value="3"/>
</dbReference>
<dbReference type="VEuPathDB" id="VectorBase:LDEU005850"/>